<dbReference type="EC" id="2.1.1.37" evidence="1"/>
<evidence type="ECO:0000256" key="5">
    <source>
        <dbReference type="RuleBase" id="RU000416"/>
    </source>
</evidence>
<dbReference type="CDD" id="cd00315">
    <property type="entry name" value="Cyt_C5_DNA_methylase"/>
    <property type="match status" value="1"/>
</dbReference>
<dbReference type="InterPro" id="IPR031303">
    <property type="entry name" value="C5_meth_CS"/>
</dbReference>
<dbReference type="GO" id="GO:0032259">
    <property type="term" value="P:methylation"/>
    <property type="evidence" value="ECO:0007669"/>
    <property type="project" value="UniProtKB-KW"/>
</dbReference>
<keyword evidence="2 6" id="KW-0489">Methyltransferase</keyword>
<dbReference type="GO" id="GO:0003677">
    <property type="term" value="F:DNA binding"/>
    <property type="evidence" value="ECO:0007669"/>
    <property type="project" value="TreeGrafter"/>
</dbReference>
<dbReference type="RefSeq" id="WP_205097623.1">
    <property type="nucleotide sequence ID" value="NZ_CAJNAQ010000002.1"/>
</dbReference>
<sequence length="335" mass="37630">MGSLRVASLFTGCGGMDMGIAGGFTFLGKHYRKNPVNFVFANDFEKTACEIFSANFDHSILCGDIKKVNTSEIPDHDILLGGFPCQSFSIVAQNPPRLGYNSETGKLFFEMVRILKGKKPMCFVAENVKGILSADKGRTFRLILDEFNKAGYSVDYRLLNSADFGVPQRRERVFIIGFRKDLGITPTFPKNTLKEQTPLRTVLMPHGAVDKKYYFSQKAVLGMLRAKEKMNKGRAQDEDLPCATVTAHLAKYSLNSVDPVLPVGRKYRRFTPREVARIQSFPDSFKLVNSENRQYRALGNAVPPVLMWHVSKNIVDLLLKIKKGRGKIIEPMVVH</sequence>
<dbReference type="GO" id="GO:0003886">
    <property type="term" value="F:DNA (cytosine-5-)-methyltransferase activity"/>
    <property type="evidence" value="ECO:0007669"/>
    <property type="project" value="UniProtKB-EC"/>
</dbReference>
<evidence type="ECO:0000256" key="3">
    <source>
        <dbReference type="ARBA" id="ARBA00022679"/>
    </source>
</evidence>
<dbReference type="PRINTS" id="PR00105">
    <property type="entry name" value="C5METTRFRASE"/>
</dbReference>
<dbReference type="InterPro" id="IPR001525">
    <property type="entry name" value="C5_MeTfrase"/>
</dbReference>
<dbReference type="Proteomes" id="UP000655759">
    <property type="component" value="Unassembled WGS sequence"/>
</dbReference>
<dbReference type="InterPro" id="IPR029063">
    <property type="entry name" value="SAM-dependent_MTases_sf"/>
</dbReference>
<name>A0A812EW22_9ARCH</name>
<comment type="similarity">
    <text evidence="5">Belongs to the class I-like SAM-binding methyltransferase superfamily. C5-methyltransferase family.</text>
</comment>
<dbReference type="InterPro" id="IPR050390">
    <property type="entry name" value="C5-Methyltransferase"/>
</dbReference>
<keyword evidence="4" id="KW-0949">S-adenosyl-L-methionine</keyword>
<dbReference type="InterPro" id="IPR018117">
    <property type="entry name" value="C5_DNA_meth_AS"/>
</dbReference>
<protein>
    <recommendedName>
        <fullName evidence="1">DNA (cytosine-5-)-methyltransferase</fullName>
        <ecNumber evidence="1">2.1.1.37</ecNumber>
    </recommendedName>
</protein>
<dbReference type="EMBL" id="CAJNAQ010000002">
    <property type="protein sequence ID" value="CAE6485812.1"/>
    <property type="molecule type" value="Genomic_DNA"/>
</dbReference>
<dbReference type="Pfam" id="PF00145">
    <property type="entry name" value="DNA_methylase"/>
    <property type="match status" value="1"/>
</dbReference>
<evidence type="ECO:0000256" key="1">
    <source>
        <dbReference type="ARBA" id="ARBA00011975"/>
    </source>
</evidence>
<dbReference type="NCBIfam" id="TIGR00675">
    <property type="entry name" value="dcm"/>
    <property type="match status" value="1"/>
</dbReference>
<comment type="caution">
    <text evidence="6">The sequence shown here is derived from an EMBL/GenBank/DDBJ whole genome shotgun (WGS) entry which is preliminary data.</text>
</comment>
<dbReference type="PROSITE" id="PS51679">
    <property type="entry name" value="SAM_MT_C5"/>
    <property type="match status" value="1"/>
</dbReference>
<accession>A0A812EW22</accession>
<dbReference type="PANTHER" id="PTHR10629:SF52">
    <property type="entry name" value="DNA (CYTOSINE-5)-METHYLTRANSFERASE 1"/>
    <property type="match status" value="1"/>
</dbReference>
<dbReference type="PROSITE" id="PS00095">
    <property type="entry name" value="C5_MTASE_2"/>
    <property type="match status" value="1"/>
</dbReference>
<evidence type="ECO:0000256" key="4">
    <source>
        <dbReference type="ARBA" id="ARBA00022691"/>
    </source>
</evidence>
<keyword evidence="3 6" id="KW-0808">Transferase</keyword>
<dbReference type="GO" id="GO:0044027">
    <property type="term" value="P:negative regulation of gene expression via chromosomal CpG island methylation"/>
    <property type="evidence" value="ECO:0007669"/>
    <property type="project" value="TreeGrafter"/>
</dbReference>
<dbReference type="PROSITE" id="PS00094">
    <property type="entry name" value="C5_MTASE_1"/>
    <property type="match status" value="1"/>
</dbReference>
<proteinExistence type="inferred from homology"/>
<dbReference type="Gene3D" id="3.90.120.10">
    <property type="entry name" value="DNA Methylase, subunit A, domain 2"/>
    <property type="match status" value="1"/>
</dbReference>
<dbReference type="Gene3D" id="3.40.50.150">
    <property type="entry name" value="Vaccinia Virus protein VP39"/>
    <property type="match status" value="1"/>
</dbReference>
<dbReference type="AlphaFoldDB" id="A0A812EW22"/>
<organism evidence="6 7">
    <name type="scientific">Candidatus Nitrosotenuis uzonensis</name>
    <dbReference type="NCBI Taxonomy" id="1407055"/>
    <lineage>
        <taxon>Archaea</taxon>
        <taxon>Nitrososphaerota</taxon>
        <taxon>Candidatus Nitrosotenuis</taxon>
    </lineage>
</organism>
<evidence type="ECO:0000313" key="6">
    <source>
        <dbReference type="EMBL" id="CAE6485812.1"/>
    </source>
</evidence>
<reference evidence="6" key="1">
    <citation type="submission" date="2021-02" db="EMBL/GenBank/DDBJ databases">
        <authorList>
            <person name="Han P."/>
        </authorList>
    </citation>
    <scope>NUCLEOTIDE SEQUENCE</scope>
    <source>
        <strain evidence="6">Candidatus Nitrosotenuis uzonensis 5A</strain>
    </source>
</reference>
<dbReference type="SUPFAM" id="SSF53335">
    <property type="entry name" value="S-adenosyl-L-methionine-dependent methyltransferases"/>
    <property type="match status" value="1"/>
</dbReference>
<gene>
    <name evidence="6" type="ORF">NUZ5A_20059</name>
</gene>
<evidence type="ECO:0000313" key="7">
    <source>
        <dbReference type="Proteomes" id="UP000655759"/>
    </source>
</evidence>
<dbReference type="PANTHER" id="PTHR10629">
    <property type="entry name" value="CYTOSINE-SPECIFIC METHYLTRANSFERASE"/>
    <property type="match status" value="1"/>
</dbReference>
<evidence type="ECO:0000256" key="2">
    <source>
        <dbReference type="ARBA" id="ARBA00022603"/>
    </source>
</evidence>